<dbReference type="OrthoDB" id="2110422at2759"/>
<dbReference type="Pfam" id="PF24853">
    <property type="entry name" value="DUF7727"/>
    <property type="match status" value="1"/>
</dbReference>
<dbReference type="PANTHER" id="PTHR40629:SF1">
    <property type="entry name" value="PRO41 PROTEIN"/>
    <property type="match status" value="1"/>
</dbReference>
<dbReference type="Proteomes" id="UP000663671">
    <property type="component" value="Chromosome 1"/>
</dbReference>
<dbReference type="AlphaFoldDB" id="A0A8A1MBE2"/>
<accession>A0A8A1MBE2</accession>
<dbReference type="InterPro" id="IPR056144">
    <property type="entry name" value="DUF7727"/>
</dbReference>
<proteinExistence type="predicted"/>
<protein>
    <recommendedName>
        <fullName evidence="1">DUF7727 domain-containing protein</fullName>
    </recommendedName>
</protein>
<feature type="non-terminal residue" evidence="2">
    <location>
        <position position="140"/>
    </location>
</feature>
<name>A0A8A1MBE2_AJECA</name>
<dbReference type="EMBL" id="CP069114">
    <property type="protein sequence ID" value="QSS63259.1"/>
    <property type="molecule type" value="Genomic_DNA"/>
</dbReference>
<dbReference type="PANTHER" id="PTHR40629">
    <property type="entry name" value="PRO41 PROTEIN"/>
    <property type="match status" value="1"/>
</dbReference>
<gene>
    <name evidence="2" type="ORF">I7I51_00316</name>
</gene>
<sequence length="140" mass="15377">VQCAAGVHGFFWPKIFWDFLTKNLDGAVKPVPVLQILNVLFGILSLAWEWPLKPLAGTAIHRSIEIRLLSALSHGHCPGDALVYSIAPPLSWIFDLAALGYKLAIILDGVGATEEKEMDLIATPSGQIRIRRSSYIQQTT</sequence>
<evidence type="ECO:0000313" key="3">
    <source>
        <dbReference type="Proteomes" id="UP000663671"/>
    </source>
</evidence>
<feature type="domain" description="DUF7727" evidence="1">
    <location>
        <begin position="2"/>
        <end position="75"/>
    </location>
</feature>
<reference evidence="2" key="1">
    <citation type="submission" date="2021-01" db="EMBL/GenBank/DDBJ databases">
        <title>Chromosome-level genome assembly of a human fungal pathogen reveals clustering of transcriptionally co-regulated genes.</title>
        <authorList>
            <person name="Voorhies M."/>
            <person name="Cohen S."/>
            <person name="Shea T.P."/>
            <person name="Petrus S."/>
            <person name="Munoz J.F."/>
            <person name="Poplawski S."/>
            <person name="Goldman W.E."/>
            <person name="Michael T."/>
            <person name="Cuomo C.A."/>
            <person name="Sil A."/>
            <person name="Beyhan S."/>
        </authorList>
    </citation>
    <scope>NUCLEOTIDE SEQUENCE</scope>
    <source>
        <strain evidence="2">WU24</strain>
    </source>
</reference>
<evidence type="ECO:0000259" key="1">
    <source>
        <dbReference type="Pfam" id="PF24853"/>
    </source>
</evidence>
<dbReference type="VEuPathDB" id="FungiDB:I7I51_00316"/>
<evidence type="ECO:0000313" key="2">
    <source>
        <dbReference type="EMBL" id="QSS63259.1"/>
    </source>
</evidence>
<organism evidence="2 3">
    <name type="scientific">Ajellomyces capsulatus</name>
    <name type="common">Darling's disease fungus</name>
    <name type="synonym">Histoplasma capsulatum</name>
    <dbReference type="NCBI Taxonomy" id="5037"/>
    <lineage>
        <taxon>Eukaryota</taxon>
        <taxon>Fungi</taxon>
        <taxon>Dikarya</taxon>
        <taxon>Ascomycota</taxon>
        <taxon>Pezizomycotina</taxon>
        <taxon>Eurotiomycetes</taxon>
        <taxon>Eurotiomycetidae</taxon>
        <taxon>Onygenales</taxon>
        <taxon>Ajellomycetaceae</taxon>
        <taxon>Histoplasma</taxon>
    </lineage>
</organism>